<feature type="transmembrane region" description="Helical" evidence="1">
    <location>
        <begin position="12"/>
        <end position="31"/>
    </location>
</feature>
<dbReference type="Pfam" id="PF06341">
    <property type="entry name" value="DUF1056"/>
    <property type="match status" value="1"/>
</dbReference>
<proteinExistence type="predicted"/>
<dbReference type="InterPro" id="IPR009406">
    <property type="entry name" value="DUF1056"/>
</dbReference>
<dbReference type="AlphaFoldDB" id="A0A0R1QZH1"/>
<protein>
    <recommendedName>
        <fullName evidence="4">DUF1056 family protein</fullName>
    </recommendedName>
</protein>
<dbReference type="EMBL" id="AZFC01000003">
    <property type="protein sequence ID" value="KRL49991.1"/>
    <property type="molecule type" value="Genomic_DNA"/>
</dbReference>
<dbReference type="Proteomes" id="UP000051835">
    <property type="component" value="Unassembled WGS sequence"/>
</dbReference>
<evidence type="ECO:0000313" key="3">
    <source>
        <dbReference type="Proteomes" id="UP000051835"/>
    </source>
</evidence>
<keyword evidence="1" id="KW-1133">Transmembrane helix</keyword>
<evidence type="ECO:0008006" key="4">
    <source>
        <dbReference type="Google" id="ProtNLM"/>
    </source>
</evidence>
<evidence type="ECO:0000256" key="1">
    <source>
        <dbReference type="SAM" id="Phobius"/>
    </source>
</evidence>
<comment type="caution">
    <text evidence="2">The sequence shown here is derived from an EMBL/GenBank/DDBJ whole genome shotgun (WGS) entry which is preliminary data.</text>
</comment>
<organism evidence="2 3">
    <name type="scientific">Levilactobacillus spicheri DSM 15429</name>
    <dbReference type="NCBI Taxonomy" id="1423805"/>
    <lineage>
        <taxon>Bacteria</taxon>
        <taxon>Bacillati</taxon>
        <taxon>Bacillota</taxon>
        <taxon>Bacilli</taxon>
        <taxon>Lactobacillales</taxon>
        <taxon>Lactobacillaceae</taxon>
        <taxon>Levilactobacillus</taxon>
    </lineage>
</organism>
<keyword evidence="1" id="KW-0472">Membrane</keyword>
<feature type="transmembrane region" description="Helical" evidence="1">
    <location>
        <begin position="37"/>
        <end position="56"/>
    </location>
</feature>
<dbReference type="PATRIC" id="fig|1423805.4.peg.2173"/>
<sequence>MIFKRFFAMIWHYFDFLCFVSALIVADYGAFLFGKPWGVMAVAVTLFVIGWLSEVINTSQNKGGD</sequence>
<reference evidence="2 3" key="1">
    <citation type="journal article" date="2015" name="Genome Announc.">
        <title>Expanding the biotechnology potential of lactobacilli through comparative genomics of 213 strains and associated genera.</title>
        <authorList>
            <person name="Sun Z."/>
            <person name="Harris H.M."/>
            <person name="McCann A."/>
            <person name="Guo C."/>
            <person name="Argimon S."/>
            <person name="Zhang W."/>
            <person name="Yang X."/>
            <person name="Jeffery I.B."/>
            <person name="Cooney J.C."/>
            <person name="Kagawa T.F."/>
            <person name="Liu W."/>
            <person name="Song Y."/>
            <person name="Salvetti E."/>
            <person name="Wrobel A."/>
            <person name="Rasinkangas P."/>
            <person name="Parkhill J."/>
            <person name="Rea M.C."/>
            <person name="O'Sullivan O."/>
            <person name="Ritari J."/>
            <person name="Douillard F.P."/>
            <person name="Paul Ross R."/>
            <person name="Yang R."/>
            <person name="Briner A.E."/>
            <person name="Felis G.E."/>
            <person name="de Vos W.M."/>
            <person name="Barrangou R."/>
            <person name="Klaenhammer T.R."/>
            <person name="Caufield P.W."/>
            <person name="Cui Y."/>
            <person name="Zhang H."/>
            <person name="O'Toole P.W."/>
        </authorList>
    </citation>
    <scope>NUCLEOTIDE SEQUENCE [LARGE SCALE GENOMIC DNA]</scope>
    <source>
        <strain evidence="2 3">DSM 15429</strain>
    </source>
</reference>
<gene>
    <name evidence="2" type="ORF">FD37_GL002118</name>
</gene>
<accession>A0A0R1QZH1</accession>
<keyword evidence="1" id="KW-0812">Transmembrane</keyword>
<name>A0A0R1QZH1_9LACO</name>
<evidence type="ECO:0000313" key="2">
    <source>
        <dbReference type="EMBL" id="KRL49991.1"/>
    </source>
</evidence>
<dbReference type="RefSeq" id="WP_056962975.1">
    <property type="nucleotide sequence ID" value="NZ_AZFC01000003.1"/>
</dbReference>